<evidence type="ECO:0000256" key="2">
    <source>
        <dbReference type="ARBA" id="ARBA00022679"/>
    </source>
</evidence>
<dbReference type="GO" id="GO:0045944">
    <property type="term" value="P:positive regulation of transcription by RNA polymerase II"/>
    <property type="evidence" value="ECO:0007669"/>
    <property type="project" value="TreeGrafter"/>
</dbReference>
<protein>
    <recommendedName>
        <fullName evidence="6">Protein kinase domain-containing protein</fullName>
    </recommendedName>
</protein>
<evidence type="ECO:0000313" key="7">
    <source>
        <dbReference type="EMBL" id="KAF0044536.1"/>
    </source>
</evidence>
<dbReference type="AlphaFoldDB" id="A0A6A4TAD1"/>
<dbReference type="SUPFAM" id="SSF56112">
    <property type="entry name" value="Protein kinase-like (PK-like)"/>
    <property type="match status" value="1"/>
</dbReference>
<accession>A0A6A4TAD1</accession>
<dbReference type="InterPro" id="IPR011009">
    <property type="entry name" value="Kinase-like_dom_sf"/>
</dbReference>
<gene>
    <name evidence="7" type="ORF">F2P81_003694</name>
</gene>
<sequence>MGLHNEGYNGKVAKCFNVDKAKMVLIKIQKDTENDLFQQELAMLEAVRVLDSDKKNIRECMPLSLSEIRLLTHQLLVSLEALKSIGIIHTDIKLDNIMLVNHKDQPFKIKLINFGLALPVSQVKDTGWRLRTPEEYEDATGARPKVPEEYGLNLENAIKNFCKKENWLEHKDRMAFFDLLICCLHLDAERRISPSEALKQSYLTMVHMVDELETSSYADTALELMKTCPDRACKRTLFQRIRKFFRRLTEQGVSVPHTYLPTDAFASLQRLMSLNYTQYLTGEQPVPVDGLFQLSPDITSERGESFDLTLSHSVASRSLMDEWR</sequence>
<evidence type="ECO:0000256" key="5">
    <source>
        <dbReference type="ARBA" id="ARBA00022840"/>
    </source>
</evidence>
<dbReference type="InterPro" id="IPR000719">
    <property type="entry name" value="Prot_kinase_dom"/>
</dbReference>
<dbReference type="GO" id="GO:0046332">
    <property type="term" value="F:SMAD binding"/>
    <property type="evidence" value="ECO:0007669"/>
    <property type="project" value="TreeGrafter"/>
</dbReference>
<dbReference type="GO" id="GO:0007224">
    <property type="term" value="P:smoothened signaling pathway"/>
    <property type="evidence" value="ECO:0007669"/>
    <property type="project" value="TreeGrafter"/>
</dbReference>
<evidence type="ECO:0000259" key="6">
    <source>
        <dbReference type="PROSITE" id="PS50011"/>
    </source>
</evidence>
<dbReference type="PROSITE" id="PS00108">
    <property type="entry name" value="PROTEIN_KINASE_ST"/>
    <property type="match status" value="1"/>
</dbReference>
<dbReference type="InterPro" id="IPR050494">
    <property type="entry name" value="Ser_Thr_dual-spec_kinase"/>
</dbReference>
<dbReference type="Proteomes" id="UP000438429">
    <property type="component" value="Unassembled WGS sequence"/>
</dbReference>
<keyword evidence="3" id="KW-0547">Nucleotide-binding</keyword>
<comment type="caution">
    <text evidence="7">The sequence shown here is derived from an EMBL/GenBank/DDBJ whole genome shotgun (WGS) entry which is preliminary data.</text>
</comment>
<dbReference type="Pfam" id="PF00069">
    <property type="entry name" value="Pkinase"/>
    <property type="match status" value="1"/>
</dbReference>
<dbReference type="GO" id="GO:0004713">
    <property type="term" value="F:protein tyrosine kinase activity"/>
    <property type="evidence" value="ECO:0007669"/>
    <property type="project" value="TreeGrafter"/>
</dbReference>
<proteinExistence type="predicted"/>
<dbReference type="GO" id="GO:0005524">
    <property type="term" value="F:ATP binding"/>
    <property type="evidence" value="ECO:0007669"/>
    <property type="project" value="UniProtKB-KW"/>
</dbReference>
<keyword evidence="2" id="KW-0808">Transferase</keyword>
<organism evidence="7 8">
    <name type="scientific">Scophthalmus maximus</name>
    <name type="common">Turbot</name>
    <name type="synonym">Psetta maxima</name>
    <dbReference type="NCBI Taxonomy" id="52904"/>
    <lineage>
        <taxon>Eukaryota</taxon>
        <taxon>Metazoa</taxon>
        <taxon>Chordata</taxon>
        <taxon>Craniata</taxon>
        <taxon>Vertebrata</taxon>
        <taxon>Euteleostomi</taxon>
        <taxon>Actinopterygii</taxon>
        <taxon>Neopterygii</taxon>
        <taxon>Teleostei</taxon>
        <taxon>Neoteleostei</taxon>
        <taxon>Acanthomorphata</taxon>
        <taxon>Carangaria</taxon>
        <taxon>Pleuronectiformes</taxon>
        <taxon>Pleuronectoidei</taxon>
        <taxon>Scophthalmidae</taxon>
        <taxon>Scophthalmus</taxon>
    </lineage>
</organism>
<dbReference type="InterPro" id="IPR008271">
    <property type="entry name" value="Ser/Thr_kinase_AS"/>
</dbReference>
<dbReference type="GO" id="GO:0004674">
    <property type="term" value="F:protein serine/threonine kinase activity"/>
    <property type="evidence" value="ECO:0007669"/>
    <property type="project" value="UniProtKB-KW"/>
</dbReference>
<dbReference type="GO" id="GO:0005737">
    <property type="term" value="C:cytoplasm"/>
    <property type="evidence" value="ECO:0007669"/>
    <property type="project" value="TreeGrafter"/>
</dbReference>
<keyword evidence="1" id="KW-0723">Serine/threonine-protein kinase</keyword>
<evidence type="ECO:0000256" key="4">
    <source>
        <dbReference type="ARBA" id="ARBA00022777"/>
    </source>
</evidence>
<dbReference type="GO" id="GO:0003713">
    <property type="term" value="F:transcription coactivator activity"/>
    <property type="evidence" value="ECO:0007669"/>
    <property type="project" value="TreeGrafter"/>
</dbReference>
<dbReference type="SMART" id="SM00220">
    <property type="entry name" value="S_TKc"/>
    <property type="match status" value="1"/>
</dbReference>
<dbReference type="Gene3D" id="1.10.510.10">
    <property type="entry name" value="Transferase(Phosphotransferase) domain 1"/>
    <property type="match status" value="2"/>
</dbReference>
<dbReference type="PANTHER" id="PTHR24058:SF53">
    <property type="entry name" value="HOMEODOMAIN-INTERACTING PROTEIN KINASE 2"/>
    <property type="match status" value="1"/>
</dbReference>
<dbReference type="GO" id="GO:0003714">
    <property type="term" value="F:transcription corepressor activity"/>
    <property type="evidence" value="ECO:0007669"/>
    <property type="project" value="TreeGrafter"/>
</dbReference>
<keyword evidence="4" id="KW-0418">Kinase</keyword>
<dbReference type="EMBL" id="VEVO01000003">
    <property type="protein sequence ID" value="KAF0044536.1"/>
    <property type="molecule type" value="Genomic_DNA"/>
</dbReference>
<dbReference type="GO" id="GO:0016605">
    <property type="term" value="C:PML body"/>
    <property type="evidence" value="ECO:0007669"/>
    <property type="project" value="TreeGrafter"/>
</dbReference>
<evidence type="ECO:0000256" key="1">
    <source>
        <dbReference type="ARBA" id="ARBA00022527"/>
    </source>
</evidence>
<name>A0A6A4TAD1_SCOMX</name>
<evidence type="ECO:0000313" key="8">
    <source>
        <dbReference type="Proteomes" id="UP000438429"/>
    </source>
</evidence>
<evidence type="ECO:0000256" key="3">
    <source>
        <dbReference type="ARBA" id="ARBA00022741"/>
    </source>
</evidence>
<keyword evidence="5" id="KW-0067">ATP-binding</keyword>
<reference evidence="7 8" key="1">
    <citation type="submission" date="2019-06" db="EMBL/GenBank/DDBJ databases">
        <title>Draft genomes of female and male turbot (Scophthalmus maximus).</title>
        <authorList>
            <person name="Xu H."/>
            <person name="Xu X.-W."/>
            <person name="Shao C."/>
            <person name="Chen S."/>
        </authorList>
    </citation>
    <scope>NUCLEOTIDE SEQUENCE [LARGE SCALE GENOMIC DNA]</scope>
    <source>
        <strain evidence="7">Ysfricsl-2016a</strain>
        <tissue evidence="7">Blood</tissue>
    </source>
</reference>
<dbReference type="PROSITE" id="PS50011">
    <property type="entry name" value="PROTEIN_KINASE_DOM"/>
    <property type="match status" value="1"/>
</dbReference>
<dbReference type="PANTHER" id="PTHR24058">
    <property type="entry name" value="DUAL SPECIFICITY PROTEIN KINASE"/>
    <property type="match status" value="1"/>
</dbReference>
<dbReference type="GO" id="GO:0042771">
    <property type="term" value="P:intrinsic apoptotic signaling pathway in response to DNA damage by p53 class mediator"/>
    <property type="evidence" value="ECO:0007669"/>
    <property type="project" value="TreeGrafter"/>
</dbReference>
<feature type="domain" description="Protein kinase" evidence="6">
    <location>
        <begin position="1"/>
        <end position="260"/>
    </location>
</feature>